<evidence type="ECO:0000256" key="1">
    <source>
        <dbReference type="SAM" id="MobiDB-lite"/>
    </source>
</evidence>
<evidence type="ECO:0000313" key="2">
    <source>
        <dbReference type="EMBL" id="MPY39748.1"/>
    </source>
</evidence>
<evidence type="ECO:0000313" key="3">
    <source>
        <dbReference type="Proteomes" id="UP000326979"/>
    </source>
</evidence>
<sequence>MSPPDGLILGIDIEELYFDFGDAHRLFKMVAGIQEAVVRLHDDKVMRVRDAVWALPGSSTLVPRLDDLLGRECEDPAKALDRDLERAFDRLMGDVRGALSGDAVFWYDTGVFLARFSLCVNVVAEPPDQLGFDFEGLYRKELARVGPLLAQALLRVSAVSAWLRASLPLRRQLGSLLRHLAGWDGGSTDWCRTARERTDRVFSALGMTHSGTSLPHAMDAIVAHAGQTADEVTPDEEAADELTRSEEAEFSRRESELVKVLLAGDAEAAEEGLRALVQTGRRTIGARHPHVLMAQATLCLALHALRRTPLCVDLAHDTADEARLHLGDRHPVTASVARTTWWLLHVTGRDTEAAEFMEARLAWLLSARSEELSPELWLIRETFADLVQPPGPTPEAREQTS</sequence>
<comment type="caution">
    <text evidence="2">The sequence shown here is derived from an EMBL/GenBank/DDBJ whole genome shotgun (WGS) entry which is preliminary data.</text>
</comment>
<dbReference type="Gene3D" id="1.25.40.10">
    <property type="entry name" value="Tetratricopeptide repeat domain"/>
    <property type="match status" value="1"/>
</dbReference>
<evidence type="ECO:0008006" key="4">
    <source>
        <dbReference type="Google" id="ProtNLM"/>
    </source>
</evidence>
<keyword evidence="3" id="KW-1185">Reference proteome</keyword>
<reference evidence="2 3" key="1">
    <citation type="submission" date="2019-07" db="EMBL/GenBank/DDBJ databases">
        <title>New species of Amycolatopsis and Streptomyces.</title>
        <authorList>
            <person name="Duangmal K."/>
            <person name="Teo W.F.A."/>
            <person name="Lipun K."/>
        </authorList>
    </citation>
    <scope>NUCLEOTIDE SEQUENCE [LARGE SCALE GENOMIC DNA]</scope>
    <source>
        <strain evidence="2 3">TISTR 2346</strain>
    </source>
</reference>
<dbReference type="OrthoDB" id="10006103at2"/>
<feature type="region of interest" description="Disordered" evidence="1">
    <location>
        <begin position="228"/>
        <end position="250"/>
    </location>
</feature>
<dbReference type="Proteomes" id="UP000326979">
    <property type="component" value="Unassembled WGS sequence"/>
</dbReference>
<dbReference type="RefSeq" id="WP_152781555.1">
    <property type="nucleotide sequence ID" value="NZ_BAABEQ010000087.1"/>
</dbReference>
<name>A0A5N8W0D0_9ACTN</name>
<protein>
    <recommendedName>
        <fullName evidence="4">Tetratricopeptide repeat protein</fullName>
    </recommendedName>
</protein>
<feature type="compositionally biased region" description="Basic and acidic residues" evidence="1">
    <location>
        <begin position="241"/>
        <end position="250"/>
    </location>
</feature>
<dbReference type="EMBL" id="VJZE01000030">
    <property type="protein sequence ID" value="MPY39748.1"/>
    <property type="molecule type" value="Genomic_DNA"/>
</dbReference>
<proteinExistence type="predicted"/>
<dbReference type="InterPro" id="IPR011990">
    <property type="entry name" value="TPR-like_helical_dom_sf"/>
</dbReference>
<gene>
    <name evidence="2" type="ORF">FNH04_07395</name>
</gene>
<dbReference type="AlphaFoldDB" id="A0A5N8W0D0"/>
<accession>A0A5N8W0D0</accession>
<organism evidence="2 3">
    <name type="scientific">Streptomyces phyllanthi</name>
    <dbReference type="NCBI Taxonomy" id="1803180"/>
    <lineage>
        <taxon>Bacteria</taxon>
        <taxon>Bacillati</taxon>
        <taxon>Actinomycetota</taxon>
        <taxon>Actinomycetes</taxon>
        <taxon>Kitasatosporales</taxon>
        <taxon>Streptomycetaceae</taxon>
        <taxon>Streptomyces</taxon>
    </lineage>
</organism>